<sequence length="421" mass="47580">MKYQKDILANGLRVLSIPMPSLESVTVLIQVRVGSRYEEKNINGISHFLEHMAFKGTEKRPSAQHIASTIDGIGGEFNAFTSKDHTGYYIKAAAKNLPLLMDVLSDMLLYSKFDPVEIEKEKGVIIEEINMYDDTPMHKVPDLYENLLYGDTKLGRDIAGQKDVIRSVKREDFIAYMDRFYGPKNTVVAVSGGIGESVKELVKKYLGGWKEKKVEEPDRVKDEQRKPGVLVHFKDTQQAHMCIGVRSYPLGHPDRYKLGVMTAILGGGMSSRLFMEVREKRGLAYYVRSQNEQYHDVGNFVTQAGIDTVRIDDAVKVTLGEFVKMKEKEVGDEELKKAKEYLKGRLTLELEDSRSVAGMLGTSELLEEKIRLPKEIMSKIDEVNATDIKKVAGDIFKSETLNLAIIGPYKNKERFKKILSL</sequence>
<dbReference type="GO" id="GO:0004222">
    <property type="term" value="F:metalloendopeptidase activity"/>
    <property type="evidence" value="ECO:0007669"/>
    <property type="project" value="InterPro"/>
</dbReference>
<organism evidence="5 6">
    <name type="scientific">Candidatus Gottesmanbacteria bacterium RIFCSPHIGHO2_01_FULL_39_10</name>
    <dbReference type="NCBI Taxonomy" id="1798375"/>
    <lineage>
        <taxon>Bacteria</taxon>
        <taxon>Candidatus Gottesmaniibacteriota</taxon>
    </lineage>
</organism>
<name>A0A1F5ZP65_9BACT</name>
<dbReference type="Pfam" id="PF05193">
    <property type="entry name" value="Peptidase_M16_C"/>
    <property type="match status" value="1"/>
</dbReference>
<dbReference type="AlphaFoldDB" id="A0A1F5ZP65"/>
<protein>
    <recommendedName>
        <fullName evidence="7">Peptidase M16</fullName>
    </recommendedName>
</protein>
<evidence type="ECO:0000256" key="2">
    <source>
        <dbReference type="RuleBase" id="RU004447"/>
    </source>
</evidence>
<dbReference type="STRING" id="1798375.A2773_06600"/>
<dbReference type="GO" id="GO:0006508">
    <property type="term" value="P:proteolysis"/>
    <property type="evidence" value="ECO:0007669"/>
    <property type="project" value="InterPro"/>
</dbReference>
<dbReference type="InterPro" id="IPR011765">
    <property type="entry name" value="Pept_M16_N"/>
</dbReference>
<dbReference type="Proteomes" id="UP000177383">
    <property type="component" value="Unassembled WGS sequence"/>
</dbReference>
<dbReference type="PROSITE" id="PS00143">
    <property type="entry name" value="INSULINASE"/>
    <property type="match status" value="1"/>
</dbReference>
<dbReference type="PANTHER" id="PTHR11851:SF49">
    <property type="entry name" value="MITOCHONDRIAL-PROCESSING PEPTIDASE SUBUNIT ALPHA"/>
    <property type="match status" value="1"/>
</dbReference>
<accession>A0A1F5ZP65</accession>
<dbReference type="Gene3D" id="3.30.830.10">
    <property type="entry name" value="Metalloenzyme, LuxS/M16 peptidase-like"/>
    <property type="match status" value="2"/>
</dbReference>
<dbReference type="InterPro" id="IPR001431">
    <property type="entry name" value="Pept_M16_Zn_BS"/>
</dbReference>
<dbReference type="EMBL" id="MFJE01000022">
    <property type="protein sequence ID" value="OGG14259.1"/>
    <property type="molecule type" value="Genomic_DNA"/>
</dbReference>
<gene>
    <name evidence="5" type="ORF">A2773_06600</name>
</gene>
<dbReference type="GO" id="GO:0046872">
    <property type="term" value="F:metal ion binding"/>
    <property type="evidence" value="ECO:0007669"/>
    <property type="project" value="InterPro"/>
</dbReference>
<feature type="domain" description="Peptidase M16 C-terminal" evidence="4">
    <location>
        <begin position="167"/>
        <end position="341"/>
    </location>
</feature>
<evidence type="ECO:0000313" key="5">
    <source>
        <dbReference type="EMBL" id="OGG14259.1"/>
    </source>
</evidence>
<evidence type="ECO:0008006" key="7">
    <source>
        <dbReference type="Google" id="ProtNLM"/>
    </source>
</evidence>
<evidence type="ECO:0000259" key="4">
    <source>
        <dbReference type="Pfam" id="PF05193"/>
    </source>
</evidence>
<evidence type="ECO:0000313" key="6">
    <source>
        <dbReference type="Proteomes" id="UP000177383"/>
    </source>
</evidence>
<proteinExistence type="inferred from homology"/>
<dbReference type="InterPro" id="IPR007863">
    <property type="entry name" value="Peptidase_M16_C"/>
</dbReference>
<evidence type="ECO:0000256" key="1">
    <source>
        <dbReference type="ARBA" id="ARBA00007261"/>
    </source>
</evidence>
<dbReference type="SUPFAM" id="SSF63411">
    <property type="entry name" value="LuxS/MPP-like metallohydrolase"/>
    <property type="match status" value="2"/>
</dbReference>
<dbReference type="InterPro" id="IPR011249">
    <property type="entry name" value="Metalloenz_LuxS/M16"/>
</dbReference>
<dbReference type="PANTHER" id="PTHR11851">
    <property type="entry name" value="METALLOPROTEASE"/>
    <property type="match status" value="1"/>
</dbReference>
<feature type="domain" description="Peptidase M16 N-terminal" evidence="3">
    <location>
        <begin position="13"/>
        <end position="160"/>
    </location>
</feature>
<dbReference type="Pfam" id="PF00675">
    <property type="entry name" value="Peptidase_M16"/>
    <property type="match status" value="1"/>
</dbReference>
<reference evidence="5 6" key="1">
    <citation type="journal article" date="2016" name="Nat. Commun.">
        <title>Thousands of microbial genomes shed light on interconnected biogeochemical processes in an aquifer system.</title>
        <authorList>
            <person name="Anantharaman K."/>
            <person name="Brown C.T."/>
            <person name="Hug L.A."/>
            <person name="Sharon I."/>
            <person name="Castelle C.J."/>
            <person name="Probst A.J."/>
            <person name="Thomas B.C."/>
            <person name="Singh A."/>
            <person name="Wilkins M.J."/>
            <person name="Karaoz U."/>
            <person name="Brodie E.L."/>
            <person name="Williams K.H."/>
            <person name="Hubbard S.S."/>
            <person name="Banfield J.F."/>
        </authorList>
    </citation>
    <scope>NUCLEOTIDE SEQUENCE [LARGE SCALE GENOMIC DNA]</scope>
</reference>
<dbReference type="InterPro" id="IPR050361">
    <property type="entry name" value="MPP/UQCRC_Complex"/>
</dbReference>
<comment type="caution">
    <text evidence="5">The sequence shown here is derived from an EMBL/GenBank/DDBJ whole genome shotgun (WGS) entry which is preliminary data.</text>
</comment>
<evidence type="ECO:0000259" key="3">
    <source>
        <dbReference type="Pfam" id="PF00675"/>
    </source>
</evidence>
<comment type="similarity">
    <text evidence="1 2">Belongs to the peptidase M16 family.</text>
</comment>